<dbReference type="PROSITE" id="PS51257">
    <property type="entry name" value="PROKAR_LIPOPROTEIN"/>
    <property type="match status" value="1"/>
</dbReference>
<dbReference type="EMBL" id="DF237148">
    <property type="protein sequence ID" value="GAQ84656.1"/>
    <property type="molecule type" value="Genomic_DNA"/>
</dbReference>
<feature type="compositionally biased region" description="Basic and acidic residues" evidence="1">
    <location>
        <begin position="90"/>
        <end position="107"/>
    </location>
</feature>
<evidence type="ECO:0000256" key="1">
    <source>
        <dbReference type="SAM" id="MobiDB-lite"/>
    </source>
</evidence>
<feature type="region of interest" description="Disordered" evidence="1">
    <location>
        <begin position="33"/>
        <end position="164"/>
    </location>
</feature>
<dbReference type="Proteomes" id="UP000054558">
    <property type="component" value="Unassembled WGS sequence"/>
</dbReference>
<accession>A0A1Y1I7G8</accession>
<protein>
    <submittedName>
        <fullName evidence="2">Uncharacterized protein</fullName>
    </submittedName>
</protein>
<dbReference type="AlphaFoldDB" id="A0A1Y1I7G8"/>
<name>A0A1Y1I7G8_KLENI</name>
<keyword evidence="3" id="KW-1185">Reference proteome</keyword>
<sequence length="254" mass="26782">MKIMWGHAGQPSLPKRMSAVGSFTVTIACPRLPTARPTDAAGLDVDMQPSATPPAEPIRLPENSEPPPNTGAESPAVERNPSPELSFRPRATEADGDTREPALESRRGNGTQSGSEAKEAVLPGGKRRRIVEETAKSASMGGSPGGACSGSAAEGRNASSNEPTGRALLDRIVPIIVVEIFGLRLEVYGSWDAVPLERAPLLRQQLGGPTGDPVLKFVKMRLLGKATHSVRGRRVKYDCECNLVSFGVGLGVGE</sequence>
<evidence type="ECO:0000313" key="3">
    <source>
        <dbReference type="Proteomes" id="UP000054558"/>
    </source>
</evidence>
<evidence type="ECO:0000313" key="2">
    <source>
        <dbReference type="EMBL" id="GAQ84656.1"/>
    </source>
</evidence>
<reference evidence="2 3" key="1">
    <citation type="journal article" date="2014" name="Nat. Commun.">
        <title>Klebsormidium flaccidum genome reveals primary factors for plant terrestrial adaptation.</title>
        <authorList>
            <person name="Hori K."/>
            <person name="Maruyama F."/>
            <person name="Fujisawa T."/>
            <person name="Togashi T."/>
            <person name="Yamamoto N."/>
            <person name="Seo M."/>
            <person name="Sato S."/>
            <person name="Yamada T."/>
            <person name="Mori H."/>
            <person name="Tajima N."/>
            <person name="Moriyama T."/>
            <person name="Ikeuchi M."/>
            <person name="Watanabe M."/>
            <person name="Wada H."/>
            <person name="Kobayashi K."/>
            <person name="Saito M."/>
            <person name="Masuda T."/>
            <person name="Sasaki-Sekimoto Y."/>
            <person name="Mashiguchi K."/>
            <person name="Awai K."/>
            <person name="Shimojima M."/>
            <person name="Masuda S."/>
            <person name="Iwai M."/>
            <person name="Nobusawa T."/>
            <person name="Narise T."/>
            <person name="Kondo S."/>
            <person name="Saito H."/>
            <person name="Sato R."/>
            <person name="Murakawa M."/>
            <person name="Ihara Y."/>
            <person name="Oshima-Yamada Y."/>
            <person name="Ohtaka K."/>
            <person name="Satoh M."/>
            <person name="Sonobe K."/>
            <person name="Ishii M."/>
            <person name="Ohtani R."/>
            <person name="Kanamori-Sato M."/>
            <person name="Honoki R."/>
            <person name="Miyazaki D."/>
            <person name="Mochizuki H."/>
            <person name="Umetsu J."/>
            <person name="Higashi K."/>
            <person name="Shibata D."/>
            <person name="Kamiya Y."/>
            <person name="Sato N."/>
            <person name="Nakamura Y."/>
            <person name="Tabata S."/>
            <person name="Ida S."/>
            <person name="Kurokawa K."/>
            <person name="Ohta H."/>
        </authorList>
    </citation>
    <scope>NUCLEOTIDE SEQUENCE [LARGE SCALE GENOMIC DNA]</scope>
    <source>
        <strain evidence="2 3">NIES-2285</strain>
    </source>
</reference>
<gene>
    <name evidence="2" type="ORF">KFL_001990090</name>
</gene>
<proteinExistence type="predicted"/>
<organism evidence="2 3">
    <name type="scientific">Klebsormidium nitens</name>
    <name type="common">Green alga</name>
    <name type="synonym">Ulothrix nitens</name>
    <dbReference type="NCBI Taxonomy" id="105231"/>
    <lineage>
        <taxon>Eukaryota</taxon>
        <taxon>Viridiplantae</taxon>
        <taxon>Streptophyta</taxon>
        <taxon>Klebsormidiophyceae</taxon>
        <taxon>Klebsormidiales</taxon>
        <taxon>Klebsormidiaceae</taxon>
        <taxon>Klebsormidium</taxon>
    </lineage>
</organism>